<reference evidence="2 3" key="2">
    <citation type="submission" date="2020-03" db="EMBL/GenBank/DDBJ databases">
        <authorList>
            <person name="Ichikawa N."/>
            <person name="Kimura A."/>
            <person name="Kitahashi Y."/>
            <person name="Uohara A."/>
        </authorList>
    </citation>
    <scope>NUCLEOTIDE SEQUENCE [LARGE SCALE GENOMIC DNA]</scope>
    <source>
        <strain evidence="2 3">NBRC 108638</strain>
    </source>
</reference>
<evidence type="ECO:0000259" key="1">
    <source>
        <dbReference type="Pfam" id="PF12680"/>
    </source>
</evidence>
<proteinExistence type="predicted"/>
<organism evidence="2 3">
    <name type="scientific">Phytohabitans rumicis</name>
    <dbReference type="NCBI Taxonomy" id="1076125"/>
    <lineage>
        <taxon>Bacteria</taxon>
        <taxon>Bacillati</taxon>
        <taxon>Actinomycetota</taxon>
        <taxon>Actinomycetes</taxon>
        <taxon>Micromonosporales</taxon>
        <taxon>Micromonosporaceae</taxon>
    </lineage>
</organism>
<dbReference type="Pfam" id="PF12680">
    <property type="entry name" value="SnoaL_2"/>
    <property type="match status" value="1"/>
</dbReference>
<feature type="domain" description="SnoaL-like" evidence="1">
    <location>
        <begin position="13"/>
        <end position="114"/>
    </location>
</feature>
<protein>
    <recommendedName>
        <fullName evidence="1">SnoaL-like domain-containing protein</fullName>
    </recommendedName>
</protein>
<sequence length="129" mass="14431">MGERVLTGTREAVLRYLDALNAHDADAVAACVTEDFVNEHTSTLGRNVTGRAAYRAALTGFLADFADLRYEVEDLLVDGERAALAYTMRCRLRGRPLRIRGVFRFRVEAGLIAHRIDYWDSGQVTRQVG</sequence>
<dbReference type="GO" id="GO:0030638">
    <property type="term" value="P:polyketide metabolic process"/>
    <property type="evidence" value="ECO:0007669"/>
    <property type="project" value="InterPro"/>
</dbReference>
<accession>A0A6V8LB56</accession>
<dbReference type="Gene3D" id="3.10.450.50">
    <property type="match status" value="1"/>
</dbReference>
<evidence type="ECO:0000313" key="3">
    <source>
        <dbReference type="Proteomes" id="UP000482960"/>
    </source>
</evidence>
<dbReference type="InterPro" id="IPR009959">
    <property type="entry name" value="Cyclase_SnoaL-like"/>
</dbReference>
<comment type="caution">
    <text evidence="2">The sequence shown here is derived from an EMBL/GenBank/DDBJ whole genome shotgun (WGS) entry which is preliminary data.</text>
</comment>
<evidence type="ECO:0000313" key="2">
    <source>
        <dbReference type="EMBL" id="GFJ94442.1"/>
    </source>
</evidence>
<dbReference type="PANTHER" id="PTHR38436:SF1">
    <property type="entry name" value="ESTER CYCLASE"/>
    <property type="match status" value="1"/>
</dbReference>
<reference evidence="2 3" key="1">
    <citation type="submission" date="2020-03" db="EMBL/GenBank/DDBJ databases">
        <title>Whole genome shotgun sequence of Phytohabitans rumicis NBRC 108638.</title>
        <authorList>
            <person name="Komaki H."/>
            <person name="Tamura T."/>
        </authorList>
    </citation>
    <scope>NUCLEOTIDE SEQUENCE [LARGE SCALE GENOMIC DNA]</scope>
    <source>
        <strain evidence="2 3">NBRC 108638</strain>
    </source>
</reference>
<dbReference type="SUPFAM" id="SSF54427">
    <property type="entry name" value="NTF2-like"/>
    <property type="match status" value="1"/>
</dbReference>
<gene>
    <name evidence="2" type="ORF">Prum_080840</name>
</gene>
<name>A0A6V8LB56_9ACTN</name>
<dbReference type="InterPro" id="IPR037401">
    <property type="entry name" value="SnoaL-like"/>
</dbReference>
<dbReference type="PANTHER" id="PTHR38436">
    <property type="entry name" value="POLYKETIDE CYCLASE SNOAL-LIKE DOMAIN"/>
    <property type="match status" value="1"/>
</dbReference>
<keyword evidence="3" id="KW-1185">Reference proteome</keyword>
<dbReference type="Proteomes" id="UP000482960">
    <property type="component" value="Unassembled WGS sequence"/>
</dbReference>
<dbReference type="RefSeq" id="WP_246278366.1">
    <property type="nucleotide sequence ID" value="NZ_BAABJB010000028.1"/>
</dbReference>
<dbReference type="EMBL" id="BLPG01000001">
    <property type="protein sequence ID" value="GFJ94442.1"/>
    <property type="molecule type" value="Genomic_DNA"/>
</dbReference>
<dbReference type="InterPro" id="IPR032710">
    <property type="entry name" value="NTF2-like_dom_sf"/>
</dbReference>
<dbReference type="AlphaFoldDB" id="A0A6V8LB56"/>